<dbReference type="EMBL" id="CAJNOC010001142">
    <property type="protein sequence ID" value="CAF0839017.1"/>
    <property type="molecule type" value="Genomic_DNA"/>
</dbReference>
<organism evidence="2 3">
    <name type="scientific">Brachionus calyciflorus</name>
    <dbReference type="NCBI Taxonomy" id="104777"/>
    <lineage>
        <taxon>Eukaryota</taxon>
        <taxon>Metazoa</taxon>
        <taxon>Spiralia</taxon>
        <taxon>Gnathifera</taxon>
        <taxon>Rotifera</taxon>
        <taxon>Eurotatoria</taxon>
        <taxon>Monogononta</taxon>
        <taxon>Pseudotrocha</taxon>
        <taxon>Ploima</taxon>
        <taxon>Brachionidae</taxon>
        <taxon>Brachionus</taxon>
    </lineage>
</organism>
<comment type="caution">
    <text evidence="2">The sequence shown here is derived from an EMBL/GenBank/DDBJ whole genome shotgun (WGS) entry which is preliminary data.</text>
</comment>
<proteinExistence type="predicted"/>
<feature type="compositionally biased region" description="Basic and acidic residues" evidence="1">
    <location>
        <begin position="19"/>
        <end position="35"/>
    </location>
</feature>
<reference evidence="2" key="1">
    <citation type="submission" date="2021-02" db="EMBL/GenBank/DDBJ databases">
        <authorList>
            <person name="Nowell W R."/>
        </authorList>
    </citation>
    <scope>NUCLEOTIDE SEQUENCE</scope>
    <source>
        <strain evidence="2">Ploen Becks lab</strain>
    </source>
</reference>
<evidence type="ECO:0000256" key="1">
    <source>
        <dbReference type="SAM" id="MobiDB-lite"/>
    </source>
</evidence>
<feature type="region of interest" description="Disordered" evidence="1">
    <location>
        <begin position="13"/>
        <end position="35"/>
    </location>
</feature>
<gene>
    <name evidence="2" type="ORF">OXX778_LOCUS8353</name>
</gene>
<feature type="compositionally biased region" description="Basic and acidic residues" evidence="1">
    <location>
        <begin position="112"/>
        <end position="123"/>
    </location>
</feature>
<evidence type="ECO:0000313" key="3">
    <source>
        <dbReference type="Proteomes" id="UP000663879"/>
    </source>
</evidence>
<accession>A0A813VEB6</accession>
<sequence>MFWLNETHEQLVNAATSGTHDEQDENKTSTDDTQKVTEANNVLVEFRNLESAESVETPDLGDAGQAVDQLEDTATRDEMVQLTLNIEIYGSSSLENEIDKSSYNLRPRTIKPYKETKENNKKY</sequence>
<dbReference type="AlphaFoldDB" id="A0A813VEB6"/>
<name>A0A813VEB6_9BILA</name>
<dbReference type="Proteomes" id="UP000663879">
    <property type="component" value="Unassembled WGS sequence"/>
</dbReference>
<protein>
    <submittedName>
        <fullName evidence="2">Uncharacterized protein</fullName>
    </submittedName>
</protein>
<keyword evidence="3" id="KW-1185">Reference proteome</keyword>
<feature type="region of interest" description="Disordered" evidence="1">
    <location>
        <begin position="100"/>
        <end position="123"/>
    </location>
</feature>
<evidence type="ECO:0000313" key="2">
    <source>
        <dbReference type="EMBL" id="CAF0839017.1"/>
    </source>
</evidence>